<protein>
    <submittedName>
        <fullName evidence="3">YceI family protein</fullName>
    </submittedName>
</protein>
<reference evidence="3 4" key="1">
    <citation type="journal article" date="2017" name="Int. J. Syst. Evol. Microbiol.">
        <title>Mucilaginibacterpsychrotolerans sp. nov., isolated from peatlands.</title>
        <authorList>
            <person name="Deng Y."/>
            <person name="Shen L."/>
            <person name="Xu B."/>
            <person name="Liu Y."/>
            <person name="Gu Z."/>
            <person name="Liu H."/>
            <person name="Zhou Y."/>
        </authorList>
    </citation>
    <scope>NUCLEOTIDE SEQUENCE [LARGE SCALE GENOMIC DNA]</scope>
    <source>
        <strain evidence="3 4">NH7-4</strain>
    </source>
</reference>
<feature type="signal peptide" evidence="1">
    <location>
        <begin position="1"/>
        <end position="20"/>
    </location>
</feature>
<dbReference type="InterPro" id="IPR007372">
    <property type="entry name" value="Lipid/polyisoprenoid-bd_YceI"/>
</dbReference>
<keyword evidence="4" id="KW-1185">Reference proteome</keyword>
<comment type="caution">
    <text evidence="3">The sequence shown here is derived from an EMBL/GenBank/DDBJ whole genome shotgun (WGS) entry which is preliminary data.</text>
</comment>
<feature type="chain" id="PRO_5021359241" evidence="1">
    <location>
        <begin position="21"/>
        <end position="184"/>
    </location>
</feature>
<organism evidence="3 4">
    <name type="scientific">Mucilaginibacter psychrotolerans</name>
    <dbReference type="NCBI Taxonomy" id="1524096"/>
    <lineage>
        <taxon>Bacteria</taxon>
        <taxon>Pseudomonadati</taxon>
        <taxon>Bacteroidota</taxon>
        <taxon>Sphingobacteriia</taxon>
        <taxon>Sphingobacteriales</taxon>
        <taxon>Sphingobacteriaceae</taxon>
        <taxon>Mucilaginibacter</taxon>
    </lineage>
</organism>
<dbReference type="PANTHER" id="PTHR34406:SF1">
    <property type="entry name" value="PROTEIN YCEI"/>
    <property type="match status" value="1"/>
</dbReference>
<evidence type="ECO:0000313" key="4">
    <source>
        <dbReference type="Proteomes" id="UP000297540"/>
    </source>
</evidence>
<dbReference type="Proteomes" id="UP000297540">
    <property type="component" value="Unassembled WGS sequence"/>
</dbReference>
<dbReference type="PANTHER" id="PTHR34406">
    <property type="entry name" value="PROTEIN YCEI"/>
    <property type="match status" value="1"/>
</dbReference>
<proteinExistence type="predicted"/>
<dbReference type="OrthoDB" id="951410at2"/>
<sequence length="184" mass="20201">MKTKLILLSLLCLSQTILLAQKKVAIDTKTSLLKWTGHAEIGTYAPSGTLNLWEGVVYLKGDEITAALLTVDMKSMKQENSDLVNHLKSEDFFDVEKYSVSTIKINSIRNGKAYGQITMKNKTQAFECPIAITKTGGELSVTGKAIIDRTKYGIIYNSGSFFSGLGDHAIKNTFDVAFNIVVNL</sequence>
<dbReference type="RefSeq" id="WP_133236229.1">
    <property type="nucleotide sequence ID" value="NZ_SOZE01000043.1"/>
</dbReference>
<dbReference type="SUPFAM" id="SSF101874">
    <property type="entry name" value="YceI-like"/>
    <property type="match status" value="1"/>
</dbReference>
<evidence type="ECO:0000313" key="3">
    <source>
        <dbReference type="EMBL" id="TFF33542.1"/>
    </source>
</evidence>
<dbReference type="InterPro" id="IPR036761">
    <property type="entry name" value="TTHA0802/YceI-like_sf"/>
</dbReference>
<feature type="domain" description="Lipid/polyisoprenoid-binding YceI-like" evidence="2">
    <location>
        <begin position="23"/>
        <end position="183"/>
    </location>
</feature>
<name>A0A4Y8S3L7_9SPHI</name>
<dbReference type="Pfam" id="PF04264">
    <property type="entry name" value="YceI"/>
    <property type="match status" value="1"/>
</dbReference>
<dbReference type="EMBL" id="SOZE01000043">
    <property type="protein sequence ID" value="TFF33542.1"/>
    <property type="molecule type" value="Genomic_DNA"/>
</dbReference>
<evidence type="ECO:0000259" key="2">
    <source>
        <dbReference type="SMART" id="SM00867"/>
    </source>
</evidence>
<dbReference type="Gene3D" id="2.40.128.110">
    <property type="entry name" value="Lipid/polyisoprenoid-binding, YceI-like"/>
    <property type="match status" value="1"/>
</dbReference>
<dbReference type="SMART" id="SM00867">
    <property type="entry name" value="YceI"/>
    <property type="match status" value="1"/>
</dbReference>
<accession>A0A4Y8S3L7</accession>
<dbReference type="AlphaFoldDB" id="A0A4Y8S3L7"/>
<gene>
    <name evidence="3" type="ORF">E2R66_25550</name>
</gene>
<keyword evidence="1" id="KW-0732">Signal</keyword>
<evidence type="ECO:0000256" key="1">
    <source>
        <dbReference type="SAM" id="SignalP"/>
    </source>
</evidence>